<name>A0ABQ4WXN3_9ASTR</name>
<evidence type="ECO:0000313" key="2">
    <source>
        <dbReference type="Proteomes" id="UP001151760"/>
    </source>
</evidence>
<evidence type="ECO:0008006" key="3">
    <source>
        <dbReference type="Google" id="ProtNLM"/>
    </source>
</evidence>
<evidence type="ECO:0000313" key="1">
    <source>
        <dbReference type="EMBL" id="GJS57688.1"/>
    </source>
</evidence>
<dbReference type="PANTHER" id="PTHR33116">
    <property type="entry name" value="REVERSE TRANSCRIPTASE ZINC-BINDING DOMAIN-CONTAINING PROTEIN-RELATED-RELATED"/>
    <property type="match status" value="1"/>
</dbReference>
<dbReference type="PANTHER" id="PTHR33116:SF76">
    <property type="entry name" value="DUF4283 DOMAIN-CONTAINING PROTEIN"/>
    <property type="match status" value="1"/>
</dbReference>
<accession>A0ABQ4WXN3</accession>
<comment type="caution">
    <text evidence="1">The sequence shown here is derived from an EMBL/GenBank/DDBJ whole genome shotgun (WGS) entry which is preliminary data.</text>
</comment>
<reference evidence="1" key="1">
    <citation type="journal article" date="2022" name="Int. J. Mol. Sci.">
        <title>Draft Genome of Tanacetum Coccineum: Genomic Comparison of Closely Related Tanacetum-Family Plants.</title>
        <authorList>
            <person name="Yamashiro T."/>
            <person name="Shiraishi A."/>
            <person name="Nakayama K."/>
            <person name="Satake H."/>
        </authorList>
    </citation>
    <scope>NUCLEOTIDE SEQUENCE</scope>
</reference>
<proteinExistence type="predicted"/>
<protein>
    <recommendedName>
        <fullName evidence="3">Reverse transcriptase domain-containing protein</fullName>
    </recommendedName>
</protein>
<reference evidence="1" key="2">
    <citation type="submission" date="2022-01" db="EMBL/GenBank/DDBJ databases">
        <authorList>
            <person name="Yamashiro T."/>
            <person name="Shiraishi A."/>
            <person name="Satake H."/>
            <person name="Nakayama K."/>
        </authorList>
    </citation>
    <scope>NUCLEOTIDE SEQUENCE</scope>
</reference>
<dbReference type="Proteomes" id="UP001151760">
    <property type="component" value="Unassembled WGS sequence"/>
</dbReference>
<gene>
    <name evidence="1" type="ORF">Tco_0652472</name>
</gene>
<sequence>MLTQELFKGYYRNMGPKRVALKVDIQKAYDIADWSFLEHILKGFGFHDTMINQGDPMSPYLFTMVMEVLTLIIQSKVEHISILKDVIKEFRRVVGLLPNYNKSTIIFGGLTQEEQKDILDIAPFKVEKLLIKYLGVPITSKRLGIKECKCLTDKVESRVTNWRNKSLTYIGRLMLVALVLESIHVYWASIFLLPMGVINDINRLLKNFLWNQHDGTKGSFKVAWENIKSLWYDNWSNIGTLNQFISYRDMYDERFGAKMTVSDLMRQNNWNWPAEWINRFPNLLTIQYVHLDENKKDKIMWKNKDGNLCNFMVKQAYSDLLVDEVDSERLSLAASVYLIWQERNRRIFKDEKRNVDELFSIFKDTIRLRLMSLKVKDSCAVRTVQKERDV</sequence>
<dbReference type="EMBL" id="BQNB010009025">
    <property type="protein sequence ID" value="GJS57688.1"/>
    <property type="molecule type" value="Genomic_DNA"/>
</dbReference>
<organism evidence="1 2">
    <name type="scientific">Tanacetum coccineum</name>
    <dbReference type="NCBI Taxonomy" id="301880"/>
    <lineage>
        <taxon>Eukaryota</taxon>
        <taxon>Viridiplantae</taxon>
        <taxon>Streptophyta</taxon>
        <taxon>Embryophyta</taxon>
        <taxon>Tracheophyta</taxon>
        <taxon>Spermatophyta</taxon>
        <taxon>Magnoliopsida</taxon>
        <taxon>eudicotyledons</taxon>
        <taxon>Gunneridae</taxon>
        <taxon>Pentapetalae</taxon>
        <taxon>asterids</taxon>
        <taxon>campanulids</taxon>
        <taxon>Asterales</taxon>
        <taxon>Asteraceae</taxon>
        <taxon>Asteroideae</taxon>
        <taxon>Anthemideae</taxon>
        <taxon>Anthemidinae</taxon>
        <taxon>Tanacetum</taxon>
    </lineage>
</organism>
<keyword evidence="2" id="KW-1185">Reference proteome</keyword>